<dbReference type="Pfam" id="PF02687">
    <property type="entry name" value="FtsX"/>
    <property type="match status" value="2"/>
</dbReference>
<evidence type="ECO:0000256" key="1">
    <source>
        <dbReference type="ARBA" id="ARBA00004651"/>
    </source>
</evidence>
<comment type="caution">
    <text evidence="10">The sequence shown here is derived from an EMBL/GenBank/DDBJ whole genome shotgun (WGS) entry which is preliminary data.</text>
</comment>
<keyword evidence="3 8" id="KW-0812">Transmembrane</keyword>
<dbReference type="PANTHER" id="PTHR30572:SF4">
    <property type="entry name" value="ABC TRANSPORTER PERMEASE YTRF"/>
    <property type="match status" value="1"/>
</dbReference>
<evidence type="ECO:0000256" key="3">
    <source>
        <dbReference type="ARBA" id="ARBA00022692"/>
    </source>
</evidence>
<feature type="transmembrane region" description="Helical" evidence="8">
    <location>
        <begin position="851"/>
        <end position="875"/>
    </location>
</feature>
<evidence type="ECO:0000256" key="2">
    <source>
        <dbReference type="ARBA" id="ARBA00022475"/>
    </source>
</evidence>
<dbReference type="PANTHER" id="PTHR30572">
    <property type="entry name" value="MEMBRANE COMPONENT OF TRANSPORTER-RELATED"/>
    <property type="match status" value="1"/>
</dbReference>
<feature type="compositionally biased region" description="Basic residues" evidence="7">
    <location>
        <begin position="436"/>
        <end position="447"/>
    </location>
</feature>
<feature type="region of interest" description="Disordered" evidence="7">
    <location>
        <begin position="435"/>
        <end position="467"/>
    </location>
</feature>
<dbReference type="InterPro" id="IPR003838">
    <property type="entry name" value="ABC3_permease_C"/>
</dbReference>
<feature type="domain" description="ABC3 transporter permease C-terminal" evidence="9">
    <location>
        <begin position="769"/>
        <end position="873"/>
    </location>
</feature>
<feature type="transmembrane region" description="Helical" evidence="8">
    <location>
        <begin position="26"/>
        <end position="50"/>
    </location>
</feature>
<organism evidence="10 11">
    <name type="scientific">Candidatus Anaerobutyricum stercoripullorum</name>
    <dbReference type="NCBI Taxonomy" id="2838456"/>
    <lineage>
        <taxon>Bacteria</taxon>
        <taxon>Bacillati</taxon>
        <taxon>Bacillota</taxon>
        <taxon>Clostridia</taxon>
        <taxon>Lachnospirales</taxon>
        <taxon>Lachnospiraceae</taxon>
        <taxon>Anaerobutyricum</taxon>
    </lineage>
</organism>
<comment type="similarity">
    <text evidence="6">Belongs to the ABC-4 integral membrane protein family.</text>
</comment>
<feature type="region of interest" description="Disordered" evidence="7">
    <location>
        <begin position="172"/>
        <end position="203"/>
    </location>
</feature>
<dbReference type="GO" id="GO:0022857">
    <property type="term" value="F:transmembrane transporter activity"/>
    <property type="evidence" value="ECO:0007669"/>
    <property type="project" value="TreeGrafter"/>
</dbReference>
<evidence type="ECO:0000256" key="8">
    <source>
        <dbReference type="SAM" id="Phobius"/>
    </source>
</evidence>
<accession>A0A9D1X2H6</accession>
<feature type="domain" description="ABC3 transporter permease C-terminal" evidence="9">
    <location>
        <begin position="298"/>
        <end position="409"/>
    </location>
</feature>
<feature type="transmembrane region" description="Helical" evidence="8">
    <location>
        <begin position="347"/>
        <end position="369"/>
    </location>
</feature>
<evidence type="ECO:0000313" key="11">
    <source>
        <dbReference type="Proteomes" id="UP000886805"/>
    </source>
</evidence>
<dbReference type="InterPro" id="IPR050250">
    <property type="entry name" value="Macrolide_Exporter_MacB"/>
</dbReference>
<keyword evidence="4 8" id="KW-1133">Transmembrane helix</keyword>
<evidence type="ECO:0000313" key="10">
    <source>
        <dbReference type="EMBL" id="HIX71554.1"/>
    </source>
</evidence>
<gene>
    <name evidence="10" type="ORF">H9849_00890</name>
</gene>
<feature type="transmembrane region" description="Helical" evidence="8">
    <location>
        <begin position="389"/>
        <end position="407"/>
    </location>
</feature>
<dbReference type="AlphaFoldDB" id="A0A9D1X2H6"/>
<name>A0A9D1X2H6_9FIRM</name>
<feature type="transmembrane region" description="Helical" evidence="8">
    <location>
        <begin position="294"/>
        <end position="315"/>
    </location>
</feature>
<feature type="transmembrane region" description="Helical" evidence="8">
    <location>
        <begin position="816"/>
        <end position="839"/>
    </location>
</feature>
<evidence type="ECO:0000256" key="5">
    <source>
        <dbReference type="ARBA" id="ARBA00023136"/>
    </source>
</evidence>
<dbReference type="Proteomes" id="UP000886805">
    <property type="component" value="Unassembled WGS sequence"/>
</dbReference>
<evidence type="ECO:0000256" key="6">
    <source>
        <dbReference type="ARBA" id="ARBA00038076"/>
    </source>
</evidence>
<sequence length="893" mass="99523">MLKVSNRTVTAKIASTTYKANGKRNLLAIFALFLTTFLISVIIALGVGYWTTIAQRQIRMEGMDYDVELTEPAQKQVEIIREMDEVKYAGVAVKCAIVNTYEDKKLDKMRLYWLDDICWEHQTTPALEEYTGHYPEKENEIMLSGTALRSMGITRPKEGMRISVTYDTLAQENAQADSAGEEEASSSTENTGKDSATAEGTMHAGEEGIRKEFVLCGWYTDYSGNSRGYVSEAFFGETGVKQTDLTQGSLKISLKNPLYTEKDIIRMQNAVGLERMQIIEGDYDTISSFLKMSAVLLVLLAMIFASGCLFIYNTLYISITKDIRYYGQLKTIGMTSRQLKGIVYRQALWNSCIGIPAGLAVSAVVSRLAVPGILHMVNPTVSAGQVTMVSGWSFVLAGTFALLVNLLSSRKPANLAGEVAPVEAMRYVAGMYEKKQGKKNKKKKMQNSRRQAAGDHKKKKRRTAGGQSVVWQMARQNMFRDKKQAAVIFLSFIIALSIFVTVNALVRGNEAERILEKTMDYDIEFKNETTLDEDKRQLITEEKIEKLKSIAGVKEVRKVTSTPAVVPYQEETYGEYLKEIYKTRYSPGNYEEDMEQYKSDPSWYMFQSRLIGVDEEGFALLNEKLGNVLDKEAFLKGEIAVSPNFFLEGDAGMKDKTVHFSLPEGLHPEKEETVRIAAVGEADVNPAYFAGGYIPELIVSEEYAKKLMGETFTELVDVVYEEPFSEETEKAVKAVFAGESAVSTYSRLDRYHEMKTSENQVKVLGGGLGGILAVLAVMNYLNVMASSVQARRDELATLESIGMTVKQTKKMLRIEGAGYALLSIAGAMIIGLPLSFLAFQAMNVYFISFSIPWSGNLILFGCAFLVCVTAPVIIYDRTQNASVIERLRDKKCL</sequence>
<feature type="transmembrane region" description="Helical" evidence="8">
    <location>
        <begin position="763"/>
        <end position="783"/>
    </location>
</feature>
<protein>
    <submittedName>
        <fullName evidence="10">ABC transporter permease</fullName>
    </submittedName>
</protein>
<reference evidence="10" key="2">
    <citation type="submission" date="2021-04" db="EMBL/GenBank/DDBJ databases">
        <authorList>
            <person name="Gilroy R."/>
        </authorList>
    </citation>
    <scope>NUCLEOTIDE SEQUENCE</scope>
    <source>
        <strain evidence="10">ChiSxjej3B15-1167</strain>
    </source>
</reference>
<keyword evidence="5 8" id="KW-0472">Membrane</keyword>
<proteinExistence type="inferred from homology"/>
<evidence type="ECO:0000256" key="7">
    <source>
        <dbReference type="SAM" id="MobiDB-lite"/>
    </source>
</evidence>
<feature type="transmembrane region" description="Helical" evidence="8">
    <location>
        <begin position="485"/>
        <end position="506"/>
    </location>
</feature>
<evidence type="ECO:0000256" key="4">
    <source>
        <dbReference type="ARBA" id="ARBA00022989"/>
    </source>
</evidence>
<dbReference type="GO" id="GO:0005886">
    <property type="term" value="C:plasma membrane"/>
    <property type="evidence" value="ECO:0007669"/>
    <property type="project" value="UniProtKB-SubCell"/>
</dbReference>
<dbReference type="EMBL" id="DXEQ01000022">
    <property type="protein sequence ID" value="HIX71554.1"/>
    <property type="molecule type" value="Genomic_DNA"/>
</dbReference>
<keyword evidence="2" id="KW-1003">Cell membrane</keyword>
<comment type="subcellular location">
    <subcellularLocation>
        <location evidence="1">Cell membrane</location>
        <topology evidence="1">Multi-pass membrane protein</topology>
    </subcellularLocation>
</comment>
<reference evidence="10" key="1">
    <citation type="journal article" date="2021" name="PeerJ">
        <title>Extensive microbial diversity within the chicken gut microbiome revealed by metagenomics and culture.</title>
        <authorList>
            <person name="Gilroy R."/>
            <person name="Ravi A."/>
            <person name="Getino M."/>
            <person name="Pursley I."/>
            <person name="Horton D.L."/>
            <person name="Alikhan N.F."/>
            <person name="Baker D."/>
            <person name="Gharbi K."/>
            <person name="Hall N."/>
            <person name="Watson M."/>
            <person name="Adriaenssens E.M."/>
            <person name="Foster-Nyarko E."/>
            <person name="Jarju S."/>
            <person name="Secka A."/>
            <person name="Antonio M."/>
            <person name="Oren A."/>
            <person name="Chaudhuri R.R."/>
            <person name="La Ragione R."/>
            <person name="Hildebrand F."/>
            <person name="Pallen M.J."/>
        </authorList>
    </citation>
    <scope>NUCLEOTIDE SEQUENCE</scope>
    <source>
        <strain evidence="10">ChiSxjej3B15-1167</strain>
    </source>
</reference>
<evidence type="ECO:0000259" key="9">
    <source>
        <dbReference type="Pfam" id="PF02687"/>
    </source>
</evidence>